<organism evidence="1 2">
    <name type="scientific">Polaribacter filamentus</name>
    <dbReference type="NCBI Taxonomy" id="53483"/>
    <lineage>
        <taxon>Bacteria</taxon>
        <taxon>Pseudomonadati</taxon>
        <taxon>Bacteroidota</taxon>
        <taxon>Flavobacteriia</taxon>
        <taxon>Flavobacteriales</taxon>
        <taxon>Flavobacteriaceae</taxon>
    </lineage>
</organism>
<evidence type="ECO:0000313" key="2">
    <source>
        <dbReference type="Proteomes" id="UP000239522"/>
    </source>
</evidence>
<dbReference type="Proteomes" id="UP000239522">
    <property type="component" value="Unassembled WGS sequence"/>
</dbReference>
<keyword evidence="2" id="KW-1185">Reference proteome</keyword>
<protein>
    <submittedName>
        <fullName evidence="1">Uncharacterized protein</fullName>
    </submittedName>
</protein>
<proteinExistence type="predicted"/>
<dbReference type="EMBL" id="MQUA01000013">
    <property type="protein sequence ID" value="PQB07289.1"/>
    <property type="molecule type" value="Genomic_DNA"/>
</dbReference>
<comment type="caution">
    <text evidence="1">The sequence shown here is derived from an EMBL/GenBank/DDBJ whole genome shotgun (WGS) entry which is preliminary data.</text>
</comment>
<dbReference type="AlphaFoldDB" id="A0A2S7KXA5"/>
<sequence length="163" mass="18820">MEEQIKSIEENKLDYKYLESEEFYDLFLQSSNLAVRTRLKEKIKVYAGILTSSLISDFKHNLNAEDVLNIIEGLTENDIKLIKLISEYLELEDADTINTDKVFGASSFSKISEDYTDEFILFGLLRLLKSSLIIKHHVKSAPLERLSFATTPMFDIVKEFIIK</sequence>
<reference evidence="1 2" key="1">
    <citation type="submission" date="2016-11" db="EMBL/GenBank/DDBJ databases">
        <title>Trade-off between light-utilization and light-protection in marine flavobacteria.</title>
        <authorList>
            <person name="Kumagai Y."/>
        </authorList>
    </citation>
    <scope>NUCLEOTIDE SEQUENCE [LARGE SCALE GENOMIC DNA]</scope>
    <source>
        <strain evidence="1 2">ATCC 700397</strain>
    </source>
</reference>
<accession>A0A2S7KXA5</accession>
<gene>
    <name evidence="1" type="ORF">BST83_09065</name>
</gene>
<name>A0A2S7KXA5_9FLAO</name>
<evidence type="ECO:0000313" key="1">
    <source>
        <dbReference type="EMBL" id="PQB07289.1"/>
    </source>
</evidence>